<evidence type="ECO:0000313" key="2">
    <source>
        <dbReference type="EMBL" id="NIJ16491.1"/>
    </source>
</evidence>
<protein>
    <submittedName>
        <fullName evidence="2">Uncharacterized protein</fullName>
    </submittedName>
</protein>
<dbReference type="EMBL" id="JAASQR010000002">
    <property type="protein sequence ID" value="NIJ16491.1"/>
    <property type="molecule type" value="Genomic_DNA"/>
</dbReference>
<evidence type="ECO:0000313" key="3">
    <source>
        <dbReference type="Proteomes" id="UP000576821"/>
    </source>
</evidence>
<feature type="transmembrane region" description="Helical" evidence="1">
    <location>
        <begin position="15"/>
        <end position="33"/>
    </location>
</feature>
<reference evidence="2 3" key="1">
    <citation type="submission" date="2020-03" db="EMBL/GenBank/DDBJ databases">
        <title>Genomic Encyclopedia of Type Strains, Phase IV (KMG-IV): sequencing the most valuable type-strain genomes for metagenomic binning, comparative biology and taxonomic classification.</title>
        <authorList>
            <person name="Goeker M."/>
        </authorList>
    </citation>
    <scope>NUCLEOTIDE SEQUENCE [LARGE SCALE GENOMIC DNA]</scope>
    <source>
        <strain evidence="2 3">DSM 21299</strain>
    </source>
</reference>
<keyword evidence="1" id="KW-0812">Transmembrane</keyword>
<keyword evidence="1" id="KW-0472">Membrane</keyword>
<dbReference type="AlphaFoldDB" id="A0A846M756"/>
<keyword evidence="1" id="KW-1133">Transmembrane helix</keyword>
<accession>A0A846M756</accession>
<comment type="caution">
    <text evidence="2">The sequence shown here is derived from an EMBL/GenBank/DDBJ whole genome shotgun (WGS) entry which is preliminary data.</text>
</comment>
<feature type="transmembrane region" description="Helical" evidence="1">
    <location>
        <begin position="53"/>
        <end position="74"/>
    </location>
</feature>
<sequence length="78" mass="8644">MDADPQVHDLIANPFIPLCWLAVLFAAVAWLRVWRRLSALSDRGYQTASVWTLVEPAALFTSGAMFLGLIAWVWQGAA</sequence>
<proteinExistence type="predicted"/>
<name>A0A846M756_9SPHN</name>
<keyword evidence="3" id="KW-1185">Reference proteome</keyword>
<evidence type="ECO:0000256" key="1">
    <source>
        <dbReference type="SAM" id="Phobius"/>
    </source>
</evidence>
<organism evidence="2 3">
    <name type="scientific">Sphingobium vermicomposti</name>
    <dbReference type="NCBI Taxonomy" id="529005"/>
    <lineage>
        <taxon>Bacteria</taxon>
        <taxon>Pseudomonadati</taxon>
        <taxon>Pseudomonadota</taxon>
        <taxon>Alphaproteobacteria</taxon>
        <taxon>Sphingomonadales</taxon>
        <taxon>Sphingomonadaceae</taxon>
        <taxon>Sphingobium</taxon>
    </lineage>
</organism>
<dbReference type="Proteomes" id="UP000576821">
    <property type="component" value="Unassembled WGS sequence"/>
</dbReference>
<gene>
    <name evidence="2" type="ORF">FHS54_001457</name>
</gene>